<reference evidence="4 5" key="1">
    <citation type="submission" date="2011-12" db="EMBL/GenBank/DDBJ databases">
        <title>The complete genome of Niastella koreensis GR20-10.</title>
        <authorList>
            <consortium name="US DOE Joint Genome Institute (JGI-PGF)"/>
            <person name="Lucas S."/>
            <person name="Han J."/>
            <person name="Lapidus A."/>
            <person name="Bruce D."/>
            <person name="Goodwin L."/>
            <person name="Pitluck S."/>
            <person name="Peters L."/>
            <person name="Kyrpides N."/>
            <person name="Mavromatis K."/>
            <person name="Ivanova N."/>
            <person name="Mikhailova N."/>
            <person name="Davenport K."/>
            <person name="Saunders E."/>
            <person name="Detter J.C."/>
            <person name="Tapia R."/>
            <person name="Han C."/>
            <person name="Land M."/>
            <person name="Hauser L."/>
            <person name="Markowitz V."/>
            <person name="Cheng J.-F."/>
            <person name="Hugenholtz P."/>
            <person name="Woyke T."/>
            <person name="Wu D."/>
            <person name="Tindall B."/>
            <person name="Pomrenke H."/>
            <person name="Brambilla E."/>
            <person name="Klenk H.-P."/>
            <person name="Eisen J.A."/>
        </authorList>
    </citation>
    <scope>NUCLEOTIDE SEQUENCE [LARGE SCALE GENOMIC DNA]</scope>
    <source>
        <strain evidence="5">DSM 17620 / KACC 11465 / NBRC 106392 / GR20-10</strain>
    </source>
</reference>
<dbReference type="InterPro" id="IPR032508">
    <property type="entry name" value="FecR_C"/>
</dbReference>
<evidence type="ECO:0000259" key="2">
    <source>
        <dbReference type="Pfam" id="PF04773"/>
    </source>
</evidence>
<dbReference type="PIRSF" id="PIRSF018266">
    <property type="entry name" value="FecR"/>
    <property type="match status" value="1"/>
</dbReference>
<keyword evidence="1" id="KW-0472">Membrane</keyword>
<feature type="domain" description="FecR protein" evidence="2">
    <location>
        <begin position="136"/>
        <end position="234"/>
    </location>
</feature>
<dbReference type="Pfam" id="PF04773">
    <property type="entry name" value="FecR"/>
    <property type="match status" value="1"/>
</dbReference>
<feature type="transmembrane region" description="Helical" evidence="1">
    <location>
        <begin position="105"/>
        <end position="124"/>
    </location>
</feature>
<evidence type="ECO:0000313" key="4">
    <source>
        <dbReference type="EMBL" id="AEW01539.1"/>
    </source>
</evidence>
<evidence type="ECO:0000256" key="1">
    <source>
        <dbReference type="SAM" id="Phobius"/>
    </source>
</evidence>
<dbReference type="InterPro" id="IPR006860">
    <property type="entry name" value="FecR"/>
</dbReference>
<gene>
    <name evidence="4" type="ordered locus">Niako_5302</name>
</gene>
<dbReference type="EMBL" id="CP003178">
    <property type="protein sequence ID" value="AEW01539.1"/>
    <property type="molecule type" value="Genomic_DNA"/>
</dbReference>
<keyword evidence="1" id="KW-1133">Transmembrane helix</keyword>
<evidence type="ECO:0000259" key="3">
    <source>
        <dbReference type="Pfam" id="PF16344"/>
    </source>
</evidence>
<keyword evidence="1" id="KW-0812">Transmembrane</keyword>
<dbReference type="PATRIC" id="fig|700598.3.peg.5424"/>
<dbReference type="Gene3D" id="3.55.50.30">
    <property type="match status" value="1"/>
</dbReference>
<dbReference type="AlphaFoldDB" id="G8TEV1"/>
<feature type="domain" description="Protein FecR C-terminal" evidence="3">
    <location>
        <begin position="304"/>
        <end position="371"/>
    </location>
</feature>
<dbReference type="Proteomes" id="UP000005438">
    <property type="component" value="Chromosome"/>
</dbReference>
<dbReference type="Gene3D" id="2.60.120.1440">
    <property type="match status" value="1"/>
</dbReference>
<dbReference type="Pfam" id="PF16344">
    <property type="entry name" value="FecR_C"/>
    <property type="match status" value="1"/>
</dbReference>
<proteinExistence type="predicted"/>
<dbReference type="PANTHER" id="PTHR30273">
    <property type="entry name" value="PERIPLASMIC SIGNAL SENSOR AND SIGMA FACTOR ACTIVATOR FECR-RELATED"/>
    <property type="match status" value="1"/>
</dbReference>
<dbReference type="OrthoDB" id="1523735at2"/>
<evidence type="ECO:0000313" key="5">
    <source>
        <dbReference type="Proteomes" id="UP000005438"/>
    </source>
</evidence>
<protein>
    <submittedName>
        <fullName evidence="4">Anti-FecI sigma factor, FecR</fullName>
    </submittedName>
</protein>
<organism evidence="4 5">
    <name type="scientific">Niastella koreensis (strain DSM 17620 / KACC 11465 / NBRC 106392 / GR20-10)</name>
    <dbReference type="NCBI Taxonomy" id="700598"/>
    <lineage>
        <taxon>Bacteria</taxon>
        <taxon>Pseudomonadati</taxon>
        <taxon>Bacteroidota</taxon>
        <taxon>Chitinophagia</taxon>
        <taxon>Chitinophagales</taxon>
        <taxon>Chitinophagaceae</taxon>
        <taxon>Niastella</taxon>
    </lineage>
</organism>
<dbReference type="KEGG" id="nko:Niako_5302"/>
<name>G8TEV1_NIAKG</name>
<dbReference type="GO" id="GO:0016989">
    <property type="term" value="F:sigma factor antagonist activity"/>
    <property type="evidence" value="ECO:0007669"/>
    <property type="project" value="TreeGrafter"/>
</dbReference>
<dbReference type="STRING" id="700598.Niako_5302"/>
<dbReference type="eggNOG" id="COG3712">
    <property type="taxonomic scope" value="Bacteria"/>
</dbReference>
<dbReference type="HOGENOM" id="CLU_050192_2_3_10"/>
<accession>G8TEV1</accession>
<dbReference type="PANTHER" id="PTHR30273:SF2">
    <property type="entry name" value="PROTEIN FECR"/>
    <property type="match status" value="1"/>
</dbReference>
<sequence length="375" mass="42215">MVYSKMPVLISIMETPERIWFLLARNLSGDATEQDKEELKELLQQHPELMQQYDLLHQLWPVHAQTGEEPATNDKLNRILQLAEAERAAGTSEAPVVRIKKRRTLYWAAAAVIALAMGAWFVTWKDKQQALAANEVVAPKGSKTRTILPDGSTVWLNAGSRIVYANFNGPQREITLEGEAFFDVVQVLSPATHQKKPFIVHAGTIDIRVLGTAFNVKSYPEEKTIETTLIRGLVQITRKGDTKGGPVYLHPNEKIVLPVSSVETAATNVPVAGTNEPAIKQIIHIDSTIKDSEHIETAWVYNRLEFRGDNFEQLALKLERWYNIKVYFEDDAARQLKFNGSLQNETVEQAFMALKAAVPFEVRIVNNEVFIKSTK</sequence>
<dbReference type="InterPro" id="IPR012373">
    <property type="entry name" value="Ferrdict_sens_TM"/>
</dbReference>